<comment type="caution">
    <text evidence="1">The sequence shown here is derived from an EMBL/GenBank/DDBJ whole genome shotgun (WGS) entry which is preliminary data.</text>
</comment>
<sequence length="59" mass="7075">MIFFLEIEFVLGVRRIIKDKKFCIRKEWKLGFKFGPDFNPRFQNQGGRMATHKSQLKAK</sequence>
<name>A0AAV0D2F1_9ASTE</name>
<gene>
    <name evidence="1" type="ORF">CEPIT_LOCUS10514</name>
</gene>
<organism evidence="1 2">
    <name type="scientific">Cuscuta epithymum</name>
    <dbReference type="NCBI Taxonomy" id="186058"/>
    <lineage>
        <taxon>Eukaryota</taxon>
        <taxon>Viridiplantae</taxon>
        <taxon>Streptophyta</taxon>
        <taxon>Embryophyta</taxon>
        <taxon>Tracheophyta</taxon>
        <taxon>Spermatophyta</taxon>
        <taxon>Magnoliopsida</taxon>
        <taxon>eudicotyledons</taxon>
        <taxon>Gunneridae</taxon>
        <taxon>Pentapetalae</taxon>
        <taxon>asterids</taxon>
        <taxon>lamiids</taxon>
        <taxon>Solanales</taxon>
        <taxon>Convolvulaceae</taxon>
        <taxon>Cuscuteae</taxon>
        <taxon>Cuscuta</taxon>
        <taxon>Cuscuta subgen. Cuscuta</taxon>
    </lineage>
</organism>
<evidence type="ECO:0000313" key="2">
    <source>
        <dbReference type="Proteomes" id="UP001152523"/>
    </source>
</evidence>
<dbReference type="EMBL" id="CAMAPF010000060">
    <property type="protein sequence ID" value="CAH9088657.1"/>
    <property type="molecule type" value="Genomic_DNA"/>
</dbReference>
<accession>A0AAV0D2F1</accession>
<dbReference type="AlphaFoldDB" id="A0AAV0D2F1"/>
<proteinExistence type="predicted"/>
<keyword evidence="2" id="KW-1185">Reference proteome</keyword>
<reference evidence="1" key="1">
    <citation type="submission" date="2022-07" db="EMBL/GenBank/DDBJ databases">
        <authorList>
            <person name="Macas J."/>
            <person name="Novak P."/>
            <person name="Neumann P."/>
        </authorList>
    </citation>
    <scope>NUCLEOTIDE SEQUENCE</scope>
</reference>
<dbReference type="Proteomes" id="UP001152523">
    <property type="component" value="Unassembled WGS sequence"/>
</dbReference>
<protein>
    <submittedName>
        <fullName evidence="1">Uncharacterized protein</fullName>
    </submittedName>
</protein>
<evidence type="ECO:0000313" key="1">
    <source>
        <dbReference type="EMBL" id="CAH9088657.1"/>
    </source>
</evidence>